<evidence type="ECO:0000256" key="1">
    <source>
        <dbReference type="SAM" id="Phobius"/>
    </source>
</evidence>
<dbReference type="Proteomes" id="UP000183918">
    <property type="component" value="Unassembled WGS sequence"/>
</dbReference>
<keyword evidence="1" id="KW-0472">Membrane</keyword>
<dbReference type="OrthoDB" id="9938446at2"/>
<keyword evidence="1" id="KW-0812">Transmembrane</keyword>
<feature type="transmembrane region" description="Helical" evidence="1">
    <location>
        <begin position="76"/>
        <end position="96"/>
    </location>
</feature>
<accession>A0A1H3LA98</accession>
<protein>
    <submittedName>
        <fullName evidence="2">Uncharacterized protein</fullName>
    </submittedName>
</protein>
<keyword evidence="3" id="KW-1185">Reference proteome</keyword>
<evidence type="ECO:0000313" key="2">
    <source>
        <dbReference type="EMBL" id="SDY61206.1"/>
    </source>
</evidence>
<evidence type="ECO:0000313" key="3">
    <source>
        <dbReference type="Proteomes" id="UP000183918"/>
    </source>
</evidence>
<sequence>MLYSIKQLRELEKESFVREKRIEKALVFLSLIDLFCFFFIFLNLLQDDIVSALTNTALFLVLLVFIYFYKKRKNHIVLTIILSYILCCIIFVYFFIKKSFGNISISSFWIWVLVIPYVSIHISGILYGLIASSSGLIMSIAFMLCKIYIGQNNIAGAYPSLYIFIQILATIIENNFTKYYMEKIRIKKESEFIKKHVEENIEEYSVDYNFLRKFNEIYEQKMKRFMNTVENYIQNDEIDVAYNFLCEIYNEKKTDISLVEKYADNEYVNFIIESYLYRLKGLCNKINIKCETIKNIEKRCNINKLIEFLSISFEMLENEIKYLSDNKSGLESEENSTFKKGSNCNHGLNEVIDGLDSLKVWLDIKIDKNYIKIRKVGIKFKLGSNHPFSSVNFCVNKKGKLEAYRDGEDFIKNIVSNEGKLKYLYKNGIIPFDNYEILQKIYKYFIKYNGKYDVIKTKNSFYTELVMPLKSCKD</sequence>
<dbReference type="STRING" id="1122142.SAMN02910414_01957"/>
<keyword evidence="1" id="KW-1133">Transmembrane helix</keyword>
<feature type="transmembrane region" description="Helical" evidence="1">
    <location>
        <begin position="102"/>
        <end position="118"/>
    </location>
</feature>
<name>A0A1H3LA98_9FIRM</name>
<gene>
    <name evidence="2" type="ORF">SAMN02910414_01957</name>
</gene>
<reference evidence="2 3" key="1">
    <citation type="submission" date="2016-10" db="EMBL/GenBank/DDBJ databases">
        <authorList>
            <person name="de Groot N.N."/>
        </authorList>
    </citation>
    <scope>NUCLEOTIDE SEQUENCE [LARGE SCALE GENOMIC DNA]</scope>
    <source>
        <strain evidence="2 3">DSM 14045</strain>
    </source>
</reference>
<feature type="transmembrane region" description="Helical" evidence="1">
    <location>
        <begin position="49"/>
        <end position="69"/>
    </location>
</feature>
<dbReference type="EMBL" id="FNPG01000024">
    <property type="protein sequence ID" value="SDY61206.1"/>
    <property type="molecule type" value="Genomic_DNA"/>
</dbReference>
<proteinExistence type="predicted"/>
<feature type="transmembrane region" description="Helical" evidence="1">
    <location>
        <begin position="25"/>
        <end position="43"/>
    </location>
</feature>
<dbReference type="RefSeq" id="WP_074718499.1">
    <property type="nucleotide sequence ID" value="NZ_FNPG01000024.1"/>
</dbReference>
<organism evidence="2 3">
    <name type="scientific">Lachnobacterium bovis DSM 14045</name>
    <dbReference type="NCBI Taxonomy" id="1122142"/>
    <lineage>
        <taxon>Bacteria</taxon>
        <taxon>Bacillati</taxon>
        <taxon>Bacillota</taxon>
        <taxon>Clostridia</taxon>
        <taxon>Lachnospirales</taxon>
        <taxon>Lachnospiraceae</taxon>
        <taxon>Lachnobacterium</taxon>
    </lineage>
</organism>
<dbReference type="AlphaFoldDB" id="A0A1H3LA98"/>